<evidence type="ECO:0000256" key="1">
    <source>
        <dbReference type="SAM" id="MobiDB-lite"/>
    </source>
</evidence>
<dbReference type="AlphaFoldDB" id="A0A8J3DAW8"/>
<dbReference type="PROSITE" id="PS51677">
    <property type="entry name" value="NODB"/>
    <property type="match status" value="1"/>
</dbReference>
<dbReference type="InterPro" id="IPR011330">
    <property type="entry name" value="Glyco_hydro/deAcase_b/a-brl"/>
</dbReference>
<proteinExistence type="predicted"/>
<organism evidence="3 4">
    <name type="scientific">Cerasicoccus arenae</name>
    <dbReference type="NCBI Taxonomy" id="424488"/>
    <lineage>
        <taxon>Bacteria</taxon>
        <taxon>Pseudomonadati</taxon>
        <taxon>Verrucomicrobiota</taxon>
        <taxon>Opitutia</taxon>
        <taxon>Puniceicoccales</taxon>
        <taxon>Cerasicoccaceae</taxon>
        <taxon>Cerasicoccus</taxon>
    </lineage>
</organism>
<feature type="region of interest" description="Disordered" evidence="1">
    <location>
        <begin position="1"/>
        <end position="20"/>
    </location>
</feature>
<dbReference type="InterPro" id="IPR002509">
    <property type="entry name" value="NODB_dom"/>
</dbReference>
<accession>A0A8J3DAW8</accession>
<protein>
    <recommendedName>
        <fullName evidence="2">NodB homology domain-containing protein</fullName>
    </recommendedName>
</protein>
<feature type="domain" description="NodB homology" evidence="2">
    <location>
        <begin position="69"/>
        <end position="288"/>
    </location>
</feature>
<dbReference type="PANTHER" id="PTHR43123">
    <property type="entry name" value="POLYSACCHARIDE DEACETYLASE-RELATED"/>
    <property type="match status" value="1"/>
</dbReference>
<evidence type="ECO:0000313" key="3">
    <source>
        <dbReference type="EMBL" id="GHB98995.1"/>
    </source>
</evidence>
<dbReference type="EMBL" id="BMXG01000007">
    <property type="protein sequence ID" value="GHB98995.1"/>
    <property type="molecule type" value="Genomic_DNA"/>
</dbReference>
<dbReference type="GO" id="GO:0016810">
    <property type="term" value="F:hydrolase activity, acting on carbon-nitrogen (but not peptide) bonds"/>
    <property type="evidence" value="ECO:0007669"/>
    <property type="project" value="InterPro"/>
</dbReference>
<evidence type="ECO:0000259" key="2">
    <source>
        <dbReference type="PROSITE" id="PS51677"/>
    </source>
</evidence>
<gene>
    <name evidence="3" type="ORF">GCM10007047_13800</name>
</gene>
<dbReference type="Pfam" id="PF01522">
    <property type="entry name" value="Polysacc_deac_1"/>
    <property type="match status" value="1"/>
</dbReference>
<dbReference type="RefSeq" id="WP_189513325.1">
    <property type="nucleotide sequence ID" value="NZ_BMXG01000007.1"/>
</dbReference>
<evidence type="ECO:0000313" key="4">
    <source>
        <dbReference type="Proteomes" id="UP000642829"/>
    </source>
</evidence>
<name>A0A8J3DAW8_9BACT</name>
<dbReference type="SUPFAM" id="SSF88713">
    <property type="entry name" value="Glycoside hydrolase/deacetylase"/>
    <property type="match status" value="1"/>
</dbReference>
<sequence length="302" mass="33781">MSNERSPYPRDLLGYGGEPPHPNWPNDARLAVSIVLNAEAGAELSLADGDEKNEAVYEILEPIENVPNHCLASHFDYGPRVGYWRIMRVLDRFGVKSTVSSAGRTIERAPWLAQDIVARGHEISAHSYRWENHSQMSEVHERAIIDKTIAAIENACGVRPLGWHTKGAPSPITRRLLAEKGFLYDSDAYDDDLPRIQAVAGRNHVIVPYAFDTNDMRYQAGPAGKFLSADDFARVCIDAFDTLWEEGADQPAMMSIGLHPRYIGRPSRIGGLVKFLIHATTKGDVWFARRIDIAKHWKQLLG</sequence>
<dbReference type="GO" id="GO:0005975">
    <property type="term" value="P:carbohydrate metabolic process"/>
    <property type="evidence" value="ECO:0007669"/>
    <property type="project" value="InterPro"/>
</dbReference>
<dbReference type="Proteomes" id="UP000642829">
    <property type="component" value="Unassembled WGS sequence"/>
</dbReference>
<reference evidence="3" key="2">
    <citation type="submission" date="2020-09" db="EMBL/GenBank/DDBJ databases">
        <authorList>
            <person name="Sun Q."/>
            <person name="Kim S."/>
        </authorList>
    </citation>
    <scope>NUCLEOTIDE SEQUENCE</scope>
    <source>
        <strain evidence="3">KCTC 12870</strain>
    </source>
</reference>
<comment type="caution">
    <text evidence="3">The sequence shown here is derived from an EMBL/GenBank/DDBJ whole genome shotgun (WGS) entry which is preliminary data.</text>
</comment>
<dbReference type="Gene3D" id="3.20.20.370">
    <property type="entry name" value="Glycoside hydrolase/deacetylase"/>
    <property type="match status" value="1"/>
</dbReference>
<keyword evidence="4" id="KW-1185">Reference proteome</keyword>
<dbReference type="PANTHER" id="PTHR43123:SF1">
    <property type="entry name" value="POLYSACCHARIDE DEACETYLASE-RELATED"/>
    <property type="match status" value="1"/>
</dbReference>
<reference evidence="3" key="1">
    <citation type="journal article" date="2014" name="Int. J. Syst. Evol. Microbiol.">
        <title>Complete genome sequence of Corynebacterium casei LMG S-19264T (=DSM 44701T), isolated from a smear-ripened cheese.</title>
        <authorList>
            <consortium name="US DOE Joint Genome Institute (JGI-PGF)"/>
            <person name="Walter F."/>
            <person name="Albersmeier A."/>
            <person name="Kalinowski J."/>
            <person name="Ruckert C."/>
        </authorList>
    </citation>
    <scope>NUCLEOTIDE SEQUENCE</scope>
    <source>
        <strain evidence="3">KCTC 12870</strain>
    </source>
</reference>